<organism evidence="3 4">
    <name type="scientific">Neolecta irregularis (strain DAH-3)</name>
    <dbReference type="NCBI Taxonomy" id="1198029"/>
    <lineage>
        <taxon>Eukaryota</taxon>
        <taxon>Fungi</taxon>
        <taxon>Dikarya</taxon>
        <taxon>Ascomycota</taxon>
        <taxon>Taphrinomycotina</taxon>
        <taxon>Neolectales</taxon>
        <taxon>Neolectaceae</taxon>
        <taxon>Neolecta</taxon>
    </lineage>
</organism>
<feature type="transmembrane region" description="Helical" evidence="2">
    <location>
        <begin position="344"/>
        <end position="374"/>
    </location>
</feature>
<name>A0A1U7LHH4_NEOID</name>
<dbReference type="GO" id="GO:0008654">
    <property type="term" value="P:phospholipid biosynthetic process"/>
    <property type="evidence" value="ECO:0007669"/>
    <property type="project" value="TreeGrafter"/>
</dbReference>
<dbReference type="GO" id="GO:0004366">
    <property type="term" value="F:glycerol-3-phosphate O-acyltransferase activity"/>
    <property type="evidence" value="ECO:0007669"/>
    <property type="project" value="TreeGrafter"/>
</dbReference>
<accession>A0A1U7LHH4</accession>
<keyword evidence="2" id="KW-1133">Transmembrane helix</keyword>
<dbReference type="Proteomes" id="UP000186594">
    <property type="component" value="Unassembled WGS sequence"/>
</dbReference>
<dbReference type="GO" id="GO:0016287">
    <property type="term" value="F:glycerone-phosphate O-acyltransferase activity"/>
    <property type="evidence" value="ECO:0007669"/>
    <property type="project" value="TreeGrafter"/>
</dbReference>
<dbReference type="STRING" id="1198029.A0A1U7LHH4"/>
<gene>
    <name evidence="3" type="ORF">NEOLI_003290</name>
</gene>
<feature type="compositionally biased region" description="Polar residues" evidence="1">
    <location>
        <begin position="568"/>
        <end position="580"/>
    </location>
</feature>
<reference evidence="3 4" key="1">
    <citation type="submission" date="2016-04" db="EMBL/GenBank/DDBJ databases">
        <title>Evolutionary innovation and constraint leading to complex multicellularity in the Ascomycota.</title>
        <authorList>
            <person name="Cisse O."/>
            <person name="Nguyen A."/>
            <person name="Hewitt D.A."/>
            <person name="Jedd G."/>
            <person name="Stajich J.E."/>
        </authorList>
    </citation>
    <scope>NUCLEOTIDE SEQUENCE [LARGE SCALE GENOMIC DNA]</scope>
    <source>
        <strain evidence="3 4">DAH-3</strain>
    </source>
</reference>
<evidence type="ECO:0000313" key="4">
    <source>
        <dbReference type="Proteomes" id="UP000186594"/>
    </source>
</evidence>
<keyword evidence="4" id="KW-1185">Reference proteome</keyword>
<keyword evidence="2" id="KW-0472">Membrane</keyword>
<protein>
    <submittedName>
        <fullName evidence="3">Putative acyltransferase</fullName>
    </submittedName>
</protein>
<keyword evidence="2" id="KW-0812">Transmembrane</keyword>
<dbReference type="PANTHER" id="PTHR31605:SF0">
    <property type="entry name" value="GLYCEROL-3-PHOSPHATE O-ACYLTRANSFERASE 1"/>
    <property type="match status" value="1"/>
</dbReference>
<sequence>MRQVRLEAGRRVSFLIAEKSMKRMIIGALARAMQSIPVARAQDLAKPGTGKIRYASAGNPLKITGQDTTFTSQLQPQQIICLPGVGESAEIASIESDTELTLVKGFVGSQAKDFLSSSTKFKYGIKISQNRVYEVVYNQMDKGACIGIFPEGGSHDRPDLLPLKGNPHSQQFLTATAGVAIMALGALARNPESGLTIVPCGMNYFHAHRFRSRAVIEFGNPLEIPPELIAQYQQGDTEKRKATSDLLALIADALRSVTVTTPDYETLQVIQAGRRLYKPARKKLPLPQIVELNRRFISGYEHVKNDPRVASLRQQVLNYNRQLYILGIRDHQVQNQRVVATHRLLLLLLWRTVFLIWFGLAALPGTLLFSPVFIATKVISKRKASEALKASTVKISGKDVLGSWKVLVAIAMTPILYTYYSLVTTFIVWKMGIWPEDEWRSLWIVPALTGLVLPSVSFFALRFGESGLDIWKSIRPLFMALNPKSASTIQRLRQTREQLATQLTEMINTLGPEIFPDFDASRVIAASELPSSTTRISSISSKHHMQVPVQDILPRNESFANIGFFASQPPSRTRSRNASVSGGVEVSQLSQLDSSVPFDELNRRISAEMQQRRQQRRKSSDSNMPVDIDPGLEMTRSGKSKEE</sequence>
<dbReference type="OrthoDB" id="2427554at2759"/>
<dbReference type="EMBL" id="LXFE01003920">
    <property type="protein sequence ID" value="OLL22078.1"/>
    <property type="molecule type" value="Genomic_DNA"/>
</dbReference>
<proteinExistence type="predicted"/>
<feature type="region of interest" description="Disordered" evidence="1">
    <location>
        <begin position="605"/>
        <end position="643"/>
    </location>
</feature>
<dbReference type="OMA" id="FEMQHEG"/>
<feature type="region of interest" description="Disordered" evidence="1">
    <location>
        <begin position="566"/>
        <end position="586"/>
    </location>
</feature>
<evidence type="ECO:0000256" key="1">
    <source>
        <dbReference type="SAM" id="MobiDB-lite"/>
    </source>
</evidence>
<dbReference type="InterPro" id="IPR052744">
    <property type="entry name" value="GPAT/DAPAT"/>
</dbReference>
<dbReference type="PANTHER" id="PTHR31605">
    <property type="entry name" value="GLYCEROL-3-PHOSPHATE O-ACYLTRANSFERASE 1"/>
    <property type="match status" value="1"/>
</dbReference>
<feature type="transmembrane region" description="Helical" evidence="2">
    <location>
        <begin position="441"/>
        <end position="461"/>
    </location>
</feature>
<keyword evidence="3" id="KW-0012">Acyltransferase</keyword>
<comment type="caution">
    <text evidence="3">The sequence shown here is derived from an EMBL/GenBank/DDBJ whole genome shotgun (WGS) entry which is preliminary data.</text>
</comment>
<dbReference type="SUPFAM" id="SSF69593">
    <property type="entry name" value="Glycerol-3-phosphate (1)-acyltransferase"/>
    <property type="match status" value="1"/>
</dbReference>
<keyword evidence="3" id="KW-0808">Transferase</keyword>
<dbReference type="AlphaFoldDB" id="A0A1U7LHH4"/>
<evidence type="ECO:0000256" key="2">
    <source>
        <dbReference type="SAM" id="Phobius"/>
    </source>
</evidence>
<evidence type="ECO:0000313" key="3">
    <source>
        <dbReference type="EMBL" id="OLL22078.1"/>
    </source>
</evidence>
<feature type="transmembrane region" description="Helical" evidence="2">
    <location>
        <begin position="406"/>
        <end position="429"/>
    </location>
</feature>